<name>A0ABT8EP29_9BURK</name>
<accession>A0ABT8EP29</accession>
<comment type="caution">
    <text evidence="1">The sequence shown here is derived from an EMBL/GenBank/DDBJ whole genome shotgun (WGS) entry which is preliminary data.</text>
</comment>
<dbReference type="EMBL" id="JAJHNU010000006">
    <property type="protein sequence ID" value="MDN4122840.1"/>
    <property type="molecule type" value="Genomic_DNA"/>
</dbReference>
<sequence>MFAPVYRTLLPAVRHLVGERIYGSGSAPQGVVSPYITWFLVVGQPYDQLSDAPAADKDTIQIDCWAGPGDDQELVCMSVARAVRDALDSAGQSSSVILNTREADTKLFRIGFRVEFIHNR</sequence>
<evidence type="ECO:0000313" key="1">
    <source>
        <dbReference type="EMBL" id="MDN4122840.1"/>
    </source>
</evidence>
<proteinExistence type="predicted"/>
<keyword evidence="2" id="KW-1185">Reference proteome</keyword>
<dbReference type="Pfam" id="PF11367">
    <property type="entry name" value="Tail_completion_gp17"/>
    <property type="match status" value="1"/>
</dbReference>
<reference evidence="1" key="1">
    <citation type="submission" date="2021-11" db="EMBL/GenBank/DDBJ databases">
        <title>Draft genome sequence of Alcaligenes endophyticus type strain CCUG 75668T.</title>
        <authorList>
            <person name="Salva-Serra F."/>
            <person name="Duran R.E."/>
            <person name="Seeger M."/>
            <person name="Moore E.R.B."/>
            <person name="Jaen-Luchoro D."/>
        </authorList>
    </citation>
    <scope>NUCLEOTIDE SEQUENCE</scope>
    <source>
        <strain evidence="1">CCUG 75668</strain>
    </source>
</reference>
<organism evidence="1 2">
    <name type="scientific">Alcaligenes endophyticus</name>
    <dbReference type="NCBI Taxonomy" id="1929088"/>
    <lineage>
        <taxon>Bacteria</taxon>
        <taxon>Pseudomonadati</taxon>
        <taxon>Pseudomonadota</taxon>
        <taxon>Betaproteobacteria</taxon>
        <taxon>Burkholderiales</taxon>
        <taxon>Alcaligenaceae</taxon>
        <taxon>Alcaligenes</taxon>
    </lineage>
</organism>
<dbReference type="InterPro" id="IPR021508">
    <property type="entry name" value="Gp17-like"/>
</dbReference>
<dbReference type="RefSeq" id="WP_266125155.1">
    <property type="nucleotide sequence ID" value="NZ_JAJHNU010000006.1"/>
</dbReference>
<gene>
    <name evidence="1" type="ORF">LMS43_16240</name>
</gene>
<evidence type="ECO:0000313" key="2">
    <source>
        <dbReference type="Proteomes" id="UP001168613"/>
    </source>
</evidence>
<dbReference type="Proteomes" id="UP001168613">
    <property type="component" value="Unassembled WGS sequence"/>
</dbReference>
<protein>
    <submittedName>
        <fullName evidence="1">DUF3168 domain-containing protein</fullName>
    </submittedName>
</protein>